<evidence type="ECO:0000313" key="2">
    <source>
        <dbReference type="EMBL" id="CAA9366535.1"/>
    </source>
</evidence>
<evidence type="ECO:0000259" key="1">
    <source>
        <dbReference type="PROSITE" id="PS51762"/>
    </source>
</evidence>
<dbReference type="AlphaFoldDB" id="A0A6J4MTZ5"/>
<dbReference type="GO" id="GO:0005975">
    <property type="term" value="P:carbohydrate metabolic process"/>
    <property type="evidence" value="ECO:0007669"/>
    <property type="project" value="InterPro"/>
</dbReference>
<sequence>MLNLARMSPRLQLRTAALATVALMLSVLAAFSTTGPVRIGSQELDLVAESRPTNAAKVFRWGFAAWEDEFIKPLSRQWRTSHAKRVRNQVGMLTLDASRRSGTVWATVPGHGKRYGRWEARVRSEQNGSGGQKYRVLWELIPSGGYACGSKNLEISSYRVGDSRARMQIRTPKGATFGASKRRNLRDNIWHTYAVEVTRTHISWFVDTKVVRTERRDAALTGTEYQMRFRLAAVKGKRMNPTRMQMDWVRYYSLARPNAKSIQAPRTNRGSFDPAC</sequence>
<reference evidence="2" key="1">
    <citation type="submission" date="2020-02" db="EMBL/GenBank/DDBJ databases">
        <authorList>
            <person name="Meier V. D."/>
        </authorList>
    </citation>
    <scope>NUCLEOTIDE SEQUENCE</scope>
    <source>
        <strain evidence="2">AVDCRST_MAG47</strain>
    </source>
</reference>
<proteinExistence type="predicted"/>
<dbReference type="SUPFAM" id="SSF49899">
    <property type="entry name" value="Concanavalin A-like lectins/glucanases"/>
    <property type="match status" value="1"/>
</dbReference>
<dbReference type="Gene3D" id="2.60.120.200">
    <property type="match status" value="1"/>
</dbReference>
<dbReference type="Pfam" id="PF00722">
    <property type="entry name" value="Glyco_hydro_16"/>
    <property type="match status" value="1"/>
</dbReference>
<organism evidence="2">
    <name type="scientific">uncultured Nocardioidaceae bacterium</name>
    <dbReference type="NCBI Taxonomy" id="253824"/>
    <lineage>
        <taxon>Bacteria</taxon>
        <taxon>Bacillati</taxon>
        <taxon>Actinomycetota</taxon>
        <taxon>Actinomycetes</taxon>
        <taxon>Propionibacteriales</taxon>
        <taxon>Nocardioidaceae</taxon>
        <taxon>environmental samples</taxon>
    </lineage>
</organism>
<protein>
    <recommendedName>
        <fullName evidence="1">GH16 domain-containing protein</fullName>
    </recommendedName>
</protein>
<dbReference type="InterPro" id="IPR013320">
    <property type="entry name" value="ConA-like_dom_sf"/>
</dbReference>
<dbReference type="InterPro" id="IPR000757">
    <property type="entry name" value="Beta-glucanase-like"/>
</dbReference>
<feature type="domain" description="GH16" evidence="1">
    <location>
        <begin position="44"/>
        <end position="257"/>
    </location>
</feature>
<dbReference type="PROSITE" id="PS51762">
    <property type="entry name" value="GH16_2"/>
    <property type="match status" value="1"/>
</dbReference>
<gene>
    <name evidence="2" type="ORF">AVDCRST_MAG47-641</name>
</gene>
<accession>A0A6J4MTZ5</accession>
<dbReference type="GO" id="GO:0004553">
    <property type="term" value="F:hydrolase activity, hydrolyzing O-glycosyl compounds"/>
    <property type="evidence" value="ECO:0007669"/>
    <property type="project" value="InterPro"/>
</dbReference>
<name>A0A6J4MTZ5_9ACTN</name>
<dbReference type="EMBL" id="CADCUK010000044">
    <property type="protein sequence ID" value="CAA9366535.1"/>
    <property type="molecule type" value="Genomic_DNA"/>
</dbReference>